<dbReference type="AlphaFoldDB" id="A0A6J6HCA6"/>
<sequence>MFRKRASLGVLSILVATVATACTSSNSLSCDGIHSVAGFVASFAQGLDNFSENQYTQLRLDTLDAYDTVSEATKDNNASLDAFRLQTSLKSFIGIMDEVDWDVSQAVANPRAITSAAALGSQVSLRRANAVEAFVIQRCGLPTTIDPADGGAVRLPDPLIPSPTATDPTTDTIDEKSESTALGETIANIFSLTLSSGEVQCLGSTLVGVADFSSSQSNISEYQAQFQRAFDSCGINFTIPKD</sequence>
<dbReference type="EMBL" id="CAEZUZ010000016">
    <property type="protein sequence ID" value="CAB4609539.1"/>
    <property type="molecule type" value="Genomic_DNA"/>
</dbReference>
<evidence type="ECO:0000313" key="2">
    <source>
        <dbReference type="EMBL" id="CAB4609539.1"/>
    </source>
</evidence>
<gene>
    <name evidence="1" type="ORF">UFOPK1808_00899</name>
    <name evidence="2" type="ORF">UFOPK1889_00195</name>
</gene>
<dbReference type="EMBL" id="CAEZUL010000097">
    <property type="protein sequence ID" value="CAB4602965.1"/>
    <property type="molecule type" value="Genomic_DNA"/>
</dbReference>
<dbReference type="PROSITE" id="PS51257">
    <property type="entry name" value="PROKAR_LIPOPROTEIN"/>
    <property type="match status" value="1"/>
</dbReference>
<name>A0A6J6HCA6_9ZZZZ</name>
<reference evidence="2" key="1">
    <citation type="submission" date="2020-05" db="EMBL/GenBank/DDBJ databases">
        <authorList>
            <person name="Chiriac C."/>
            <person name="Salcher M."/>
            <person name="Ghai R."/>
            <person name="Kavagutti S V."/>
        </authorList>
    </citation>
    <scope>NUCLEOTIDE SEQUENCE</scope>
</reference>
<protein>
    <submittedName>
        <fullName evidence="2">Unannotated protein</fullName>
    </submittedName>
</protein>
<accession>A0A6J6HCA6</accession>
<evidence type="ECO:0000313" key="1">
    <source>
        <dbReference type="EMBL" id="CAB4602965.1"/>
    </source>
</evidence>
<proteinExistence type="predicted"/>
<organism evidence="2">
    <name type="scientific">freshwater metagenome</name>
    <dbReference type="NCBI Taxonomy" id="449393"/>
    <lineage>
        <taxon>unclassified sequences</taxon>
        <taxon>metagenomes</taxon>
        <taxon>ecological metagenomes</taxon>
    </lineage>
</organism>